<feature type="domain" description="CR-type" evidence="8">
    <location>
        <begin position="132"/>
        <end position="217"/>
    </location>
</feature>
<dbReference type="InterPro" id="IPR044713">
    <property type="entry name" value="DNJA1/2-like"/>
</dbReference>
<accession>A0ABR1F1N3</accession>
<evidence type="ECO:0000313" key="9">
    <source>
        <dbReference type="EMBL" id="KAK7203720.1"/>
    </source>
</evidence>
<dbReference type="SUPFAM" id="SSF57938">
    <property type="entry name" value="DnaJ/Hsp40 cysteine-rich domain"/>
    <property type="match status" value="1"/>
</dbReference>
<feature type="region of interest" description="Disordered" evidence="6">
    <location>
        <begin position="399"/>
        <end position="426"/>
    </location>
</feature>
<dbReference type="InterPro" id="IPR001305">
    <property type="entry name" value="HSP_DnaJ_Cys-rich_dom"/>
</dbReference>
<dbReference type="Gene3D" id="1.10.287.110">
    <property type="entry name" value="DnaJ domain"/>
    <property type="match status" value="1"/>
</dbReference>
<sequence>MEEDLYAVLGVHKTATSAEIKKAYHKAALASHPDKVPEEEREEAEVRFKVVSQAYEILSDDSQRSLYDRHGMDAFTKGRAPSYEDDFQDFFGFGGGPGFRDNGYGGSQFGSKPRTENAQFEISISLKNAYIGKTEKMSIKRNIVCQTCKGSGAKSTAKPRKCGHCKGAGVVPGHMPIGGGMSIQVNRNCPVCAGSGNIVKDKDKCKKCKGKMILEETKIIEVYIPPGIQDGEKIVKKGMADEAVRQETGDIIFIINIEKHDQFTRVGNDLRATINITLVEALCGLDRQIIQHLDERVLRLKVPPGKVISPGKILLVEGEGMPIKSGPNAGGRGDLYLDIDIEFPKDNWFADRSEMRRVADSLTFPPSKPVYTPKSETDAPPIEDMVAFNLVDSDAEFGKYEGYHGEDNEDDWDDEEEEQGAECATQ</sequence>
<feature type="zinc finger region" description="CR-type" evidence="5">
    <location>
        <begin position="132"/>
        <end position="217"/>
    </location>
</feature>
<keyword evidence="2" id="KW-0677">Repeat</keyword>
<dbReference type="InterPro" id="IPR036869">
    <property type="entry name" value="J_dom_sf"/>
</dbReference>
<dbReference type="Pfam" id="PF00684">
    <property type="entry name" value="DnaJ_CXXCXGXG"/>
    <property type="match status" value="1"/>
</dbReference>
<dbReference type="CDD" id="cd10747">
    <property type="entry name" value="DnaJ_C"/>
    <property type="match status" value="1"/>
</dbReference>
<evidence type="ECO:0000256" key="4">
    <source>
        <dbReference type="ARBA" id="ARBA00022833"/>
    </source>
</evidence>
<evidence type="ECO:0000259" key="8">
    <source>
        <dbReference type="PROSITE" id="PS51188"/>
    </source>
</evidence>
<dbReference type="PROSITE" id="PS50076">
    <property type="entry name" value="DNAJ_2"/>
    <property type="match status" value="1"/>
</dbReference>
<dbReference type="RefSeq" id="XP_064766753.1">
    <property type="nucleotide sequence ID" value="XM_064914245.1"/>
</dbReference>
<dbReference type="InterPro" id="IPR012724">
    <property type="entry name" value="DnaJ"/>
</dbReference>
<reference evidence="9 10" key="1">
    <citation type="submission" date="2024-03" db="EMBL/GenBank/DDBJ databases">
        <title>Genome-scale model development and genomic sequencing of the oleaginous clade Lipomyces.</title>
        <authorList>
            <consortium name="Lawrence Berkeley National Laboratory"/>
            <person name="Czajka J.J."/>
            <person name="Han Y."/>
            <person name="Kim J."/>
            <person name="Mondo S.J."/>
            <person name="Hofstad B.A."/>
            <person name="Robles A."/>
            <person name="Haridas S."/>
            <person name="Riley R."/>
            <person name="LaButti K."/>
            <person name="Pangilinan J."/>
            <person name="Andreopoulos W."/>
            <person name="Lipzen A."/>
            <person name="Yan J."/>
            <person name="Wang M."/>
            <person name="Ng V."/>
            <person name="Grigoriev I.V."/>
            <person name="Spatafora J.W."/>
            <person name="Magnuson J.K."/>
            <person name="Baker S.E."/>
            <person name="Pomraning K.R."/>
        </authorList>
    </citation>
    <scope>NUCLEOTIDE SEQUENCE [LARGE SCALE GENOMIC DNA]</scope>
    <source>
        <strain evidence="9 10">Phaff 52-87</strain>
    </source>
</reference>
<evidence type="ECO:0000313" key="10">
    <source>
        <dbReference type="Proteomes" id="UP001498771"/>
    </source>
</evidence>
<dbReference type="SMART" id="SM00271">
    <property type="entry name" value="DnaJ"/>
    <property type="match status" value="1"/>
</dbReference>
<dbReference type="Pfam" id="PF01556">
    <property type="entry name" value="DnaJ_C"/>
    <property type="match status" value="1"/>
</dbReference>
<dbReference type="PROSITE" id="PS51188">
    <property type="entry name" value="ZF_CR"/>
    <property type="match status" value="1"/>
</dbReference>
<evidence type="ECO:0008006" key="11">
    <source>
        <dbReference type="Google" id="ProtNLM"/>
    </source>
</evidence>
<dbReference type="PRINTS" id="PR00625">
    <property type="entry name" value="JDOMAIN"/>
</dbReference>
<dbReference type="GeneID" id="90039757"/>
<organism evidence="9 10">
    <name type="scientific">Myxozyma melibiosi</name>
    <dbReference type="NCBI Taxonomy" id="54550"/>
    <lineage>
        <taxon>Eukaryota</taxon>
        <taxon>Fungi</taxon>
        <taxon>Dikarya</taxon>
        <taxon>Ascomycota</taxon>
        <taxon>Saccharomycotina</taxon>
        <taxon>Lipomycetes</taxon>
        <taxon>Lipomycetales</taxon>
        <taxon>Lipomycetaceae</taxon>
        <taxon>Myxozyma</taxon>
    </lineage>
</organism>
<dbReference type="Proteomes" id="UP001498771">
    <property type="component" value="Unassembled WGS sequence"/>
</dbReference>
<dbReference type="PANTHER" id="PTHR43888">
    <property type="entry name" value="DNAJ-LIKE-2, ISOFORM A-RELATED"/>
    <property type="match status" value="1"/>
</dbReference>
<dbReference type="InterPro" id="IPR018253">
    <property type="entry name" value="DnaJ_domain_CS"/>
</dbReference>
<keyword evidence="1 5" id="KW-0479">Metal-binding</keyword>
<comment type="caution">
    <text evidence="9">The sequence shown here is derived from an EMBL/GenBank/DDBJ whole genome shotgun (WGS) entry which is preliminary data.</text>
</comment>
<name>A0ABR1F1N3_9ASCO</name>
<dbReference type="EMBL" id="JBBJBU010000010">
    <property type="protein sequence ID" value="KAK7203720.1"/>
    <property type="molecule type" value="Genomic_DNA"/>
</dbReference>
<gene>
    <name evidence="9" type="ORF">BZA70DRAFT_290803</name>
</gene>
<dbReference type="Gene3D" id="2.60.260.20">
    <property type="entry name" value="Urease metallochaperone UreE, N-terminal domain"/>
    <property type="match status" value="2"/>
</dbReference>
<dbReference type="Gene3D" id="2.10.230.10">
    <property type="entry name" value="Heat shock protein DnaJ, cysteine-rich domain"/>
    <property type="match status" value="1"/>
</dbReference>
<dbReference type="InterPro" id="IPR036410">
    <property type="entry name" value="HSP_DnaJ_Cys-rich_dom_sf"/>
</dbReference>
<evidence type="ECO:0000256" key="3">
    <source>
        <dbReference type="ARBA" id="ARBA00022771"/>
    </source>
</evidence>
<proteinExistence type="inferred from homology"/>
<keyword evidence="10" id="KW-1185">Reference proteome</keyword>
<dbReference type="InterPro" id="IPR002939">
    <property type="entry name" value="DnaJ_C"/>
</dbReference>
<keyword evidence="4 5" id="KW-0862">Zinc</keyword>
<evidence type="ECO:0000256" key="6">
    <source>
        <dbReference type="SAM" id="MobiDB-lite"/>
    </source>
</evidence>
<evidence type="ECO:0000256" key="5">
    <source>
        <dbReference type="PROSITE-ProRule" id="PRU00546"/>
    </source>
</evidence>
<protein>
    <recommendedName>
        <fullName evidence="11">DnaJ-domain-containing protein</fullName>
    </recommendedName>
</protein>
<dbReference type="SUPFAM" id="SSF46565">
    <property type="entry name" value="Chaperone J-domain"/>
    <property type="match status" value="1"/>
</dbReference>
<evidence type="ECO:0000256" key="2">
    <source>
        <dbReference type="ARBA" id="ARBA00022737"/>
    </source>
</evidence>
<dbReference type="Pfam" id="PF00226">
    <property type="entry name" value="DnaJ"/>
    <property type="match status" value="1"/>
</dbReference>
<evidence type="ECO:0000259" key="7">
    <source>
        <dbReference type="PROSITE" id="PS50076"/>
    </source>
</evidence>
<dbReference type="InterPro" id="IPR008971">
    <property type="entry name" value="HSP40/DnaJ_pept-bd"/>
</dbReference>
<evidence type="ECO:0000256" key="1">
    <source>
        <dbReference type="ARBA" id="ARBA00022723"/>
    </source>
</evidence>
<feature type="compositionally biased region" description="Acidic residues" evidence="6">
    <location>
        <begin position="407"/>
        <end position="420"/>
    </location>
</feature>
<dbReference type="CDD" id="cd10719">
    <property type="entry name" value="DnaJ_zf"/>
    <property type="match status" value="1"/>
</dbReference>
<dbReference type="CDD" id="cd06257">
    <property type="entry name" value="DnaJ"/>
    <property type="match status" value="1"/>
</dbReference>
<dbReference type="SUPFAM" id="SSF49493">
    <property type="entry name" value="HSP40/DnaJ peptide-binding domain"/>
    <property type="match status" value="2"/>
</dbReference>
<feature type="domain" description="J" evidence="7">
    <location>
        <begin position="4"/>
        <end position="71"/>
    </location>
</feature>
<dbReference type="PROSITE" id="PS00636">
    <property type="entry name" value="DNAJ_1"/>
    <property type="match status" value="1"/>
</dbReference>
<dbReference type="InterPro" id="IPR001623">
    <property type="entry name" value="DnaJ_domain"/>
</dbReference>
<keyword evidence="3 5" id="KW-0863">Zinc-finger</keyword>
<dbReference type="HAMAP" id="MF_01152">
    <property type="entry name" value="DnaJ"/>
    <property type="match status" value="1"/>
</dbReference>